<accession>A0AAE0B3B8</accession>
<name>A0AAE0B3B8_9ROSI</name>
<dbReference type="Pfam" id="PF13456">
    <property type="entry name" value="RVT_3"/>
    <property type="match status" value="1"/>
</dbReference>
<dbReference type="InterPro" id="IPR002156">
    <property type="entry name" value="RNaseH_domain"/>
</dbReference>
<dbReference type="GO" id="GO:0004523">
    <property type="term" value="F:RNA-DNA hybrid ribonuclease activity"/>
    <property type="evidence" value="ECO:0007669"/>
    <property type="project" value="InterPro"/>
</dbReference>
<dbReference type="Proteomes" id="UP001281410">
    <property type="component" value="Unassembled WGS sequence"/>
</dbReference>
<dbReference type="InterPro" id="IPR052929">
    <property type="entry name" value="RNase_H-like_EbsB-rel"/>
</dbReference>
<dbReference type="GO" id="GO:0003676">
    <property type="term" value="F:nucleic acid binding"/>
    <property type="evidence" value="ECO:0007669"/>
    <property type="project" value="InterPro"/>
</dbReference>
<protein>
    <recommendedName>
        <fullName evidence="1">RNase H type-1 domain-containing protein</fullName>
    </recommendedName>
</protein>
<sequence>MEVSCPIYDKHLETTMDALWTCLALKGIRAMCSFLEGFCVKDSIQFFYLIVLCQNNLLTEEFELLGLVLWRVWFRRNRVTYDSSFFTDNGVVPWAISFLAKFKRANDVNKGVENGIVGIGINIRDCSGSVLASSSQKVIVVFTLQIAEAVALLRGLRMGNDIGMWPCDVVLDAHVIIDLLNSPVLTCSEVGLILHDKR</sequence>
<evidence type="ECO:0000313" key="2">
    <source>
        <dbReference type="EMBL" id="KAK3229286.1"/>
    </source>
</evidence>
<evidence type="ECO:0000313" key="3">
    <source>
        <dbReference type="Proteomes" id="UP001281410"/>
    </source>
</evidence>
<dbReference type="PANTHER" id="PTHR47074">
    <property type="entry name" value="BNAC02G40300D PROTEIN"/>
    <property type="match status" value="1"/>
</dbReference>
<keyword evidence="3" id="KW-1185">Reference proteome</keyword>
<organism evidence="2 3">
    <name type="scientific">Dipteronia sinensis</name>
    <dbReference type="NCBI Taxonomy" id="43782"/>
    <lineage>
        <taxon>Eukaryota</taxon>
        <taxon>Viridiplantae</taxon>
        <taxon>Streptophyta</taxon>
        <taxon>Embryophyta</taxon>
        <taxon>Tracheophyta</taxon>
        <taxon>Spermatophyta</taxon>
        <taxon>Magnoliopsida</taxon>
        <taxon>eudicotyledons</taxon>
        <taxon>Gunneridae</taxon>
        <taxon>Pentapetalae</taxon>
        <taxon>rosids</taxon>
        <taxon>malvids</taxon>
        <taxon>Sapindales</taxon>
        <taxon>Sapindaceae</taxon>
        <taxon>Hippocastanoideae</taxon>
        <taxon>Acereae</taxon>
        <taxon>Dipteronia</taxon>
    </lineage>
</organism>
<comment type="caution">
    <text evidence="2">The sequence shown here is derived from an EMBL/GenBank/DDBJ whole genome shotgun (WGS) entry which is preliminary data.</text>
</comment>
<feature type="domain" description="RNase H type-1" evidence="1">
    <location>
        <begin position="113"/>
        <end position="183"/>
    </location>
</feature>
<gene>
    <name evidence="2" type="ORF">Dsin_001167</name>
</gene>
<dbReference type="PANTHER" id="PTHR47074:SF48">
    <property type="entry name" value="POLYNUCLEOTIDYL TRANSFERASE, RIBONUCLEASE H-LIKE SUPERFAMILY PROTEIN"/>
    <property type="match status" value="1"/>
</dbReference>
<evidence type="ECO:0000259" key="1">
    <source>
        <dbReference type="Pfam" id="PF13456"/>
    </source>
</evidence>
<proteinExistence type="predicted"/>
<dbReference type="AlphaFoldDB" id="A0AAE0B3B8"/>
<dbReference type="EMBL" id="JANJYJ010000001">
    <property type="protein sequence ID" value="KAK3229286.1"/>
    <property type="molecule type" value="Genomic_DNA"/>
</dbReference>
<reference evidence="2" key="1">
    <citation type="journal article" date="2023" name="Plant J.">
        <title>Genome sequences and population genomics provide insights into the demographic history, inbreeding, and mutation load of two 'living fossil' tree species of Dipteronia.</title>
        <authorList>
            <person name="Feng Y."/>
            <person name="Comes H.P."/>
            <person name="Chen J."/>
            <person name="Zhu S."/>
            <person name="Lu R."/>
            <person name="Zhang X."/>
            <person name="Li P."/>
            <person name="Qiu J."/>
            <person name="Olsen K.M."/>
            <person name="Qiu Y."/>
        </authorList>
    </citation>
    <scope>NUCLEOTIDE SEQUENCE</scope>
    <source>
        <strain evidence="2">NBL</strain>
    </source>
</reference>